<sequence length="129" mass="14800">MDTAILVDVLNKNAFNLVNKLNAKGFSFTNAALMKNHDAEDWYLVLGIPHLQEKGSRAAFEIIYNTIKENNLDLSLNDVKLVDDRSTIFELLRKRFSPSEKIFKEVFRENYIDGVRFPDSVVYSVKNVA</sequence>
<comment type="caution">
    <text evidence="1">The sequence shown here is derived from an EMBL/GenBank/DDBJ whole genome shotgun (WGS) entry which is preliminary data.</text>
</comment>
<dbReference type="RefSeq" id="WP_109608038.1">
    <property type="nucleotide sequence ID" value="NZ_QGHA01000003.1"/>
</dbReference>
<accession>A0A316HJU9</accession>
<gene>
    <name evidence="1" type="ORF">LX99_02359</name>
</gene>
<evidence type="ECO:0000313" key="1">
    <source>
        <dbReference type="EMBL" id="PWK78515.1"/>
    </source>
</evidence>
<name>A0A316HJU9_9SPHI</name>
<evidence type="ECO:0000313" key="2">
    <source>
        <dbReference type="Proteomes" id="UP000245678"/>
    </source>
</evidence>
<proteinExistence type="predicted"/>
<keyword evidence="2" id="KW-1185">Reference proteome</keyword>
<reference evidence="1 2" key="1">
    <citation type="submission" date="2018-05" db="EMBL/GenBank/DDBJ databases">
        <title>Genomic Encyclopedia of Archaeal and Bacterial Type Strains, Phase II (KMG-II): from individual species to whole genera.</title>
        <authorList>
            <person name="Goeker M."/>
        </authorList>
    </citation>
    <scope>NUCLEOTIDE SEQUENCE [LARGE SCALE GENOMIC DNA]</scope>
    <source>
        <strain evidence="1 2">DSM 19975</strain>
    </source>
</reference>
<dbReference type="Proteomes" id="UP000245678">
    <property type="component" value="Unassembled WGS sequence"/>
</dbReference>
<organism evidence="1 2">
    <name type="scientific">Mucilaginibacter oryzae</name>
    <dbReference type="NCBI Taxonomy" id="468058"/>
    <lineage>
        <taxon>Bacteria</taxon>
        <taxon>Pseudomonadati</taxon>
        <taxon>Bacteroidota</taxon>
        <taxon>Sphingobacteriia</taxon>
        <taxon>Sphingobacteriales</taxon>
        <taxon>Sphingobacteriaceae</taxon>
        <taxon>Mucilaginibacter</taxon>
    </lineage>
</organism>
<dbReference type="AlphaFoldDB" id="A0A316HJU9"/>
<protein>
    <submittedName>
        <fullName evidence="1">Uncharacterized protein</fullName>
    </submittedName>
</protein>
<dbReference type="EMBL" id="QGHA01000003">
    <property type="protein sequence ID" value="PWK78515.1"/>
    <property type="molecule type" value="Genomic_DNA"/>
</dbReference>